<dbReference type="EMBL" id="KN847338">
    <property type="protein sequence ID" value="KIW40463.1"/>
    <property type="molecule type" value="Genomic_DNA"/>
</dbReference>
<dbReference type="RefSeq" id="XP_016260679.1">
    <property type="nucleotide sequence ID" value="XM_016408925.1"/>
</dbReference>
<dbReference type="PANTHER" id="PTHR16487">
    <property type="entry name" value="PPP4R2-RELATED PROTEIN"/>
    <property type="match status" value="1"/>
</dbReference>
<dbReference type="OrthoDB" id="341898at2759"/>
<dbReference type="GeneID" id="27359737"/>
<evidence type="ECO:0000256" key="2">
    <source>
        <dbReference type="SAM" id="MobiDB-lite"/>
    </source>
</evidence>
<proteinExistence type="inferred from homology"/>
<feature type="region of interest" description="Disordered" evidence="2">
    <location>
        <begin position="241"/>
        <end position="291"/>
    </location>
</feature>
<feature type="compositionally biased region" description="Basic and acidic residues" evidence="2">
    <location>
        <begin position="247"/>
        <end position="257"/>
    </location>
</feature>
<feature type="compositionally biased region" description="Basic and acidic residues" evidence="2">
    <location>
        <begin position="435"/>
        <end position="446"/>
    </location>
</feature>
<dbReference type="PANTHER" id="PTHR16487:SF0">
    <property type="entry name" value="PROTEIN PHOSPHATASE 4 REGULATORY SUBUNIT 2-RELATED"/>
    <property type="match status" value="1"/>
</dbReference>
<reference evidence="3 4" key="1">
    <citation type="submission" date="2015-01" db="EMBL/GenBank/DDBJ databases">
        <title>The Genome Sequence of Exophiala oligosperma CBS72588.</title>
        <authorList>
            <consortium name="The Broad Institute Genomics Platform"/>
            <person name="Cuomo C."/>
            <person name="de Hoog S."/>
            <person name="Gorbushina A."/>
            <person name="Stielow B."/>
            <person name="Teixiera M."/>
            <person name="Abouelleil A."/>
            <person name="Chapman S.B."/>
            <person name="Priest M."/>
            <person name="Young S.K."/>
            <person name="Wortman J."/>
            <person name="Nusbaum C."/>
            <person name="Birren B."/>
        </authorList>
    </citation>
    <scope>NUCLEOTIDE SEQUENCE [LARGE SCALE GENOMIC DNA]</scope>
    <source>
        <strain evidence="3 4">CBS 72588</strain>
    </source>
</reference>
<name>A0A0D2DBK5_9EURO</name>
<sequence length="486" mass="51531">MSSDLDEKTLEDVANNGEMEYEKWPSLLEPLLQRLNQIVYTEFPTPRPYPSMNRQLMPNSPSQIHGTSTRDSNPAVQTPSTPVRNLPPVPPFPNSSATSTSHVPDSLPPSQEPSVDTIHELPSLLLQILNSVQHTLRTAFAEKPPHTIQRLAELVLRPTGHYRTLPAWLRAVDRIVSVSSSADIFPLSDTPPIINGVNGDGGGGILWTNNDNRNGYDSNSLGSDESLGGALLTPIPWLRNGLGGREGSSEESGHLDSDQSAGADSLDDPLSVTDSHVHGGDPLVPGRPDGAVTQGELMRMEQEAGVVPVNPNSNNNGPGSRTMAGAEEGLYMDEEGDLVPHARGPDVVGSVDMGRIDGHDVEIRIGSPPQEEGGPADPNDAQTVLPGQDNLAQSHHKTGGEADDFEIVLKETEAAGGREGGTEQDMDAMQVDAEGAARGDGQKPTEERDEDIVLVDADGKTEDDASKADVSGENVGPDAADSSTVT</sequence>
<protein>
    <submittedName>
        <fullName evidence="3">Uncharacterized protein</fullName>
    </submittedName>
</protein>
<feature type="region of interest" description="Disordered" evidence="2">
    <location>
        <begin position="44"/>
        <end position="114"/>
    </location>
</feature>
<feature type="compositionally biased region" description="Polar residues" evidence="2">
    <location>
        <begin position="52"/>
        <end position="78"/>
    </location>
</feature>
<keyword evidence="4" id="KW-1185">Reference proteome</keyword>
<organism evidence="3 4">
    <name type="scientific">Exophiala oligosperma</name>
    <dbReference type="NCBI Taxonomy" id="215243"/>
    <lineage>
        <taxon>Eukaryota</taxon>
        <taxon>Fungi</taxon>
        <taxon>Dikarya</taxon>
        <taxon>Ascomycota</taxon>
        <taxon>Pezizomycotina</taxon>
        <taxon>Eurotiomycetes</taxon>
        <taxon>Chaetothyriomycetidae</taxon>
        <taxon>Chaetothyriales</taxon>
        <taxon>Herpotrichiellaceae</taxon>
        <taxon>Exophiala</taxon>
    </lineage>
</organism>
<dbReference type="Pfam" id="PF09184">
    <property type="entry name" value="PPP4R2"/>
    <property type="match status" value="1"/>
</dbReference>
<evidence type="ECO:0000313" key="4">
    <source>
        <dbReference type="Proteomes" id="UP000053342"/>
    </source>
</evidence>
<dbReference type="VEuPathDB" id="FungiDB:PV06_07663"/>
<dbReference type="InterPro" id="IPR015267">
    <property type="entry name" value="PPP4R2"/>
</dbReference>
<accession>A0A0D2DBK5</accession>
<dbReference type="GO" id="GO:0005737">
    <property type="term" value="C:cytoplasm"/>
    <property type="evidence" value="ECO:0007669"/>
    <property type="project" value="TreeGrafter"/>
</dbReference>
<evidence type="ECO:0000313" key="3">
    <source>
        <dbReference type="EMBL" id="KIW40463.1"/>
    </source>
</evidence>
<dbReference type="GO" id="GO:0005634">
    <property type="term" value="C:nucleus"/>
    <property type="evidence" value="ECO:0007669"/>
    <property type="project" value="TreeGrafter"/>
</dbReference>
<dbReference type="GO" id="GO:0019888">
    <property type="term" value="F:protein phosphatase regulator activity"/>
    <property type="evidence" value="ECO:0007669"/>
    <property type="project" value="InterPro"/>
</dbReference>
<comment type="similarity">
    <text evidence="1">Belongs to the PPP4R2 family.</text>
</comment>
<evidence type="ECO:0000256" key="1">
    <source>
        <dbReference type="ARBA" id="ARBA00009207"/>
    </source>
</evidence>
<dbReference type="Proteomes" id="UP000053342">
    <property type="component" value="Unassembled WGS sequence"/>
</dbReference>
<feature type="region of interest" description="Disordered" evidence="2">
    <location>
        <begin position="365"/>
        <end position="486"/>
    </location>
</feature>
<gene>
    <name evidence="3" type="ORF">PV06_07663</name>
</gene>
<feature type="compositionally biased region" description="Basic and acidic residues" evidence="2">
    <location>
        <begin position="457"/>
        <end position="467"/>
    </location>
</feature>
<dbReference type="AlphaFoldDB" id="A0A0D2DBK5"/>
<dbReference type="STRING" id="215243.A0A0D2DBK5"/>
<dbReference type="GO" id="GO:0030289">
    <property type="term" value="C:protein phosphatase 4 complex"/>
    <property type="evidence" value="ECO:0007669"/>
    <property type="project" value="InterPro"/>
</dbReference>